<sequence length="418" mass="46680">MDCYIAFWHFGGVIWEGLFLVEWLWTDCPALFRRTSRALRNLEYGLPRTWLACFIWSELFLLIFFRRAFSLFFGHRWSQLDESSSNADGNCVLHMEHPFSGDVMVSHDHPCTEQVPEYALGPLDASGHSAGLNPKMQSTHDGDDVLLHDYQAPMHSLLGYVDAPESPDQPDAKLNHNPVDDVDIELTPSSIKRISNKYSLESLNSSVECADGCRGASSGSQMLMLIQLDMLQVFDEYGNLETCICCSISDGIYEDSQESKLKDFSPFARRVAARINFLLRAVDKSVHNDEALHGLASSPTDNLNPWSQVSSLKHCWLWFAASRSSLDRCFGFGHATAVVCFLPEEGSCLYVKWPFALWLDRVGQEKLHGINATAAGSAVEAPTTTAAQQLHGVVSQQHPVTKPVQQEPTAENRTHQAK</sequence>
<organism evidence="3 4">
    <name type="scientific">Nepenthes gracilis</name>
    <name type="common">Slender pitcher plant</name>
    <dbReference type="NCBI Taxonomy" id="150966"/>
    <lineage>
        <taxon>Eukaryota</taxon>
        <taxon>Viridiplantae</taxon>
        <taxon>Streptophyta</taxon>
        <taxon>Embryophyta</taxon>
        <taxon>Tracheophyta</taxon>
        <taxon>Spermatophyta</taxon>
        <taxon>Magnoliopsida</taxon>
        <taxon>eudicotyledons</taxon>
        <taxon>Gunneridae</taxon>
        <taxon>Pentapetalae</taxon>
        <taxon>Caryophyllales</taxon>
        <taxon>Nepenthaceae</taxon>
        <taxon>Nepenthes</taxon>
    </lineage>
</organism>
<keyword evidence="2" id="KW-1133">Transmembrane helix</keyword>
<evidence type="ECO:0000256" key="2">
    <source>
        <dbReference type="SAM" id="Phobius"/>
    </source>
</evidence>
<dbReference type="AlphaFoldDB" id="A0AAD3XIW1"/>
<keyword evidence="4" id="KW-1185">Reference proteome</keyword>
<reference evidence="3" key="1">
    <citation type="submission" date="2023-05" db="EMBL/GenBank/DDBJ databases">
        <title>Nepenthes gracilis genome sequencing.</title>
        <authorList>
            <person name="Fukushima K."/>
        </authorList>
    </citation>
    <scope>NUCLEOTIDE SEQUENCE</scope>
    <source>
        <strain evidence="3">SING2019-196</strain>
    </source>
</reference>
<feature type="transmembrane region" description="Helical" evidence="2">
    <location>
        <begin position="6"/>
        <end position="25"/>
    </location>
</feature>
<feature type="region of interest" description="Disordered" evidence="1">
    <location>
        <begin position="392"/>
        <end position="418"/>
    </location>
</feature>
<evidence type="ECO:0000256" key="1">
    <source>
        <dbReference type="SAM" id="MobiDB-lite"/>
    </source>
</evidence>
<gene>
    <name evidence="3" type="ORF">Nepgr_007826</name>
</gene>
<keyword evidence="2" id="KW-0812">Transmembrane</keyword>
<accession>A0AAD3XIW1</accession>
<dbReference type="Proteomes" id="UP001279734">
    <property type="component" value="Unassembled WGS sequence"/>
</dbReference>
<proteinExistence type="predicted"/>
<evidence type="ECO:0000313" key="3">
    <source>
        <dbReference type="EMBL" id="GMH05986.1"/>
    </source>
</evidence>
<feature type="transmembrane region" description="Helical" evidence="2">
    <location>
        <begin position="46"/>
        <end position="65"/>
    </location>
</feature>
<comment type="caution">
    <text evidence="3">The sequence shown here is derived from an EMBL/GenBank/DDBJ whole genome shotgun (WGS) entry which is preliminary data.</text>
</comment>
<protein>
    <submittedName>
        <fullName evidence="3">Uncharacterized protein</fullName>
    </submittedName>
</protein>
<name>A0AAD3XIW1_NEPGR</name>
<keyword evidence="2" id="KW-0472">Membrane</keyword>
<evidence type="ECO:0000313" key="4">
    <source>
        <dbReference type="Proteomes" id="UP001279734"/>
    </source>
</evidence>
<dbReference type="EMBL" id="BSYO01000006">
    <property type="protein sequence ID" value="GMH05986.1"/>
    <property type="molecule type" value="Genomic_DNA"/>
</dbReference>
<feature type="compositionally biased region" description="Polar residues" evidence="1">
    <location>
        <begin position="392"/>
        <end position="409"/>
    </location>
</feature>